<dbReference type="CDD" id="cd07724">
    <property type="entry name" value="POD-like_MBL-fold"/>
    <property type="match status" value="1"/>
</dbReference>
<dbReference type="GO" id="GO:0006749">
    <property type="term" value="P:glutathione metabolic process"/>
    <property type="evidence" value="ECO:0007669"/>
    <property type="project" value="InterPro"/>
</dbReference>
<dbReference type="GO" id="GO:0050313">
    <property type="term" value="F:sulfur dioxygenase activity"/>
    <property type="evidence" value="ECO:0007669"/>
    <property type="project" value="InterPro"/>
</dbReference>
<dbReference type="InterPro" id="IPR044528">
    <property type="entry name" value="POD-like_MBL-fold"/>
</dbReference>
<keyword evidence="4" id="KW-1185">Reference proteome</keyword>
<keyword evidence="1" id="KW-0479">Metal-binding</keyword>
<dbReference type="SUPFAM" id="SSF56281">
    <property type="entry name" value="Metallo-hydrolase/oxidoreductase"/>
    <property type="match status" value="1"/>
</dbReference>
<protein>
    <recommendedName>
        <fullName evidence="2">Metallo-beta-lactamase domain-containing protein</fullName>
    </recommendedName>
</protein>
<dbReference type="GO" id="GO:0046872">
    <property type="term" value="F:metal ion binding"/>
    <property type="evidence" value="ECO:0007669"/>
    <property type="project" value="UniProtKB-KW"/>
</dbReference>
<dbReference type="GO" id="GO:0070813">
    <property type="term" value="P:hydrogen sulfide metabolic process"/>
    <property type="evidence" value="ECO:0007669"/>
    <property type="project" value="TreeGrafter"/>
</dbReference>
<evidence type="ECO:0000259" key="2">
    <source>
        <dbReference type="SMART" id="SM00849"/>
    </source>
</evidence>
<dbReference type="OrthoDB" id="449487at2759"/>
<dbReference type="InterPro" id="IPR001279">
    <property type="entry name" value="Metallo-B-lactamas"/>
</dbReference>
<evidence type="ECO:0000313" key="4">
    <source>
        <dbReference type="Proteomes" id="UP001152607"/>
    </source>
</evidence>
<gene>
    <name evidence="3" type="ORF">PDIGIT_LOCUS12260</name>
</gene>
<feature type="domain" description="Metallo-beta-lactamase" evidence="2">
    <location>
        <begin position="82"/>
        <end position="276"/>
    </location>
</feature>
<dbReference type="SMART" id="SM00849">
    <property type="entry name" value="Lactamase_B"/>
    <property type="match status" value="1"/>
</dbReference>
<organism evidence="3 4">
    <name type="scientific">Periconia digitata</name>
    <dbReference type="NCBI Taxonomy" id="1303443"/>
    <lineage>
        <taxon>Eukaryota</taxon>
        <taxon>Fungi</taxon>
        <taxon>Dikarya</taxon>
        <taxon>Ascomycota</taxon>
        <taxon>Pezizomycotina</taxon>
        <taxon>Dothideomycetes</taxon>
        <taxon>Pleosporomycetidae</taxon>
        <taxon>Pleosporales</taxon>
        <taxon>Massarineae</taxon>
        <taxon>Periconiaceae</taxon>
        <taxon>Periconia</taxon>
    </lineage>
</organism>
<dbReference type="EMBL" id="CAOQHR010000009">
    <property type="protein sequence ID" value="CAI6339113.1"/>
    <property type="molecule type" value="Genomic_DNA"/>
</dbReference>
<accession>A0A9W4ULZ4</accession>
<dbReference type="AlphaFoldDB" id="A0A9W4ULZ4"/>
<dbReference type="Proteomes" id="UP001152607">
    <property type="component" value="Unassembled WGS sequence"/>
</dbReference>
<dbReference type="PANTHER" id="PTHR43084:SF1">
    <property type="entry name" value="PERSULFIDE DIOXYGENASE ETHE1, MITOCHONDRIAL"/>
    <property type="match status" value="1"/>
</dbReference>
<name>A0A9W4ULZ4_9PLEO</name>
<evidence type="ECO:0000313" key="3">
    <source>
        <dbReference type="EMBL" id="CAI6339113.1"/>
    </source>
</evidence>
<evidence type="ECO:0000256" key="1">
    <source>
        <dbReference type="ARBA" id="ARBA00022723"/>
    </source>
</evidence>
<dbReference type="Gene3D" id="3.60.15.10">
    <property type="entry name" value="Ribonuclease Z/Hydroxyacylglutathione hydrolase-like"/>
    <property type="match status" value="1"/>
</dbReference>
<dbReference type="PANTHER" id="PTHR43084">
    <property type="entry name" value="PERSULFIDE DIOXYGENASE ETHE1"/>
    <property type="match status" value="1"/>
</dbReference>
<reference evidence="3" key="1">
    <citation type="submission" date="2023-01" db="EMBL/GenBank/DDBJ databases">
        <authorList>
            <person name="Van Ghelder C."/>
            <person name="Rancurel C."/>
        </authorList>
    </citation>
    <scope>NUCLEOTIDE SEQUENCE</scope>
    <source>
        <strain evidence="3">CNCM I-4278</strain>
    </source>
</reference>
<dbReference type="Pfam" id="PF00753">
    <property type="entry name" value="Lactamase_B"/>
    <property type="match status" value="1"/>
</dbReference>
<comment type="caution">
    <text evidence="3">The sequence shown here is derived from an EMBL/GenBank/DDBJ whole genome shotgun (WGS) entry which is preliminary data.</text>
</comment>
<proteinExistence type="predicted"/>
<dbReference type="InterPro" id="IPR036866">
    <property type="entry name" value="RibonucZ/Hydroxyglut_hydro"/>
</dbReference>
<sequence>MLRLTIPKPIPAKLDIRATFGIVRCAARSLHPTQHTIRRHYTVVSKSKKFSNHTAVMRPQNCTSIQKPINPVVHDLFDVATGSWQYVVADPTSSRSVIIDPVLNFDPVTAKIWTESADRILAFVEANGYKVDMILETHVHADHITAASYLQHVLQQKQGLKIPICIGSRIKGIQKRFGEKYNIPLDEYRNAFDKEWEDDEIFNVGTLSAQAIHLPGHTPDHMGYKIGEDVFVGDTVFHMDIGSARADFPGGCAQSIYDSGHKLFALPDHTRIWSGHDYPPKERDGPRACSTVKQQKEGNKHLRIGTSKESFVQQRQERDETLAAPRLIHQSLQMNIRAGRLPGETNLGGRMLAIPLKSDVYW</sequence>
<dbReference type="InterPro" id="IPR051682">
    <property type="entry name" value="Mito_Persulfide_Diox"/>
</dbReference>